<reference evidence="2 3" key="1">
    <citation type="submission" date="2016-10" db="EMBL/GenBank/DDBJ databases">
        <authorList>
            <person name="de Groot N.N."/>
        </authorList>
    </citation>
    <scope>NUCLEOTIDE SEQUENCE [LARGE SCALE GENOMIC DNA]</scope>
    <source>
        <strain evidence="2 3">ATCC 35022</strain>
    </source>
</reference>
<dbReference type="Proteomes" id="UP000199071">
    <property type="component" value="Unassembled WGS sequence"/>
</dbReference>
<dbReference type="SUPFAM" id="SSF56112">
    <property type="entry name" value="Protein kinase-like (PK-like)"/>
    <property type="match status" value="1"/>
</dbReference>
<keyword evidence="3" id="KW-1185">Reference proteome</keyword>
<dbReference type="Pfam" id="PF01636">
    <property type="entry name" value="APH"/>
    <property type="match status" value="1"/>
</dbReference>
<sequence>MLRIRRAPEAPGTVERLKRFLDDITGRLPFPTPRIEAIEAEGVTIETRLHGRPLSEILPDLGADDRRTALQRYCDVAVAVGAVTLPDEPYGLLLASDRVTADTWPGFFAASLDRHVARTRPYLAAAFGDVDALVGKALDRMTALPATPRKALAHGDVFPGNVLMDDDLTVTGLVDFGTWTLVADAGYDVTAAVMFAEVDAACTPDDGAPLRAILLDHAGAAAIPAMTFYRAYFAFTLFDPHDNGLYPKLQPWSLAALKALADGSIDDWAMSRR</sequence>
<dbReference type="STRING" id="665467.SAMN02982931_04121"/>
<evidence type="ECO:0000313" key="2">
    <source>
        <dbReference type="EMBL" id="SDB52466.1"/>
    </source>
</evidence>
<name>A0A1G6E4Y1_9HYPH</name>
<gene>
    <name evidence="2" type="ORF">SAMN02982931_04121</name>
</gene>
<dbReference type="AlphaFoldDB" id="A0A1G6E4Y1"/>
<dbReference type="InterPro" id="IPR002575">
    <property type="entry name" value="Aminoglycoside_PTrfase"/>
</dbReference>
<dbReference type="GO" id="GO:0016740">
    <property type="term" value="F:transferase activity"/>
    <property type="evidence" value="ECO:0007669"/>
    <property type="project" value="UniProtKB-KW"/>
</dbReference>
<dbReference type="EMBL" id="FMXQ01000010">
    <property type="protein sequence ID" value="SDB52466.1"/>
    <property type="molecule type" value="Genomic_DNA"/>
</dbReference>
<organism evidence="2 3">
    <name type="scientific">Bauldia litoralis</name>
    <dbReference type="NCBI Taxonomy" id="665467"/>
    <lineage>
        <taxon>Bacteria</taxon>
        <taxon>Pseudomonadati</taxon>
        <taxon>Pseudomonadota</taxon>
        <taxon>Alphaproteobacteria</taxon>
        <taxon>Hyphomicrobiales</taxon>
        <taxon>Kaistiaceae</taxon>
        <taxon>Bauldia</taxon>
    </lineage>
</organism>
<keyword evidence="2" id="KW-0808">Transferase</keyword>
<feature type="domain" description="Aminoglycoside phosphotransferase" evidence="1">
    <location>
        <begin position="2"/>
        <end position="219"/>
    </location>
</feature>
<protein>
    <submittedName>
        <fullName evidence="2">Phosphotransferase enzyme family protein</fullName>
    </submittedName>
</protein>
<accession>A0A1G6E4Y1</accession>
<dbReference type="Gene3D" id="3.90.1200.10">
    <property type="match status" value="1"/>
</dbReference>
<evidence type="ECO:0000259" key="1">
    <source>
        <dbReference type="Pfam" id="PF01636"/>
    </source>
</evidence>
<dbReference type="InterPro" id="IPR011009">
    <property type="entry name" value="Kinase-like_dom_sf"/>
</dbReference>
<evidence type="ECO:0000313" key="3">
    <source>
        <dbReference type="Proteomes" id="UP000199071"/>
    </source>
</evidence>
<dbReference type="Gene3D" id="3.30.200.150">
    <property type="match status" value="1"/>
</dbReference>
<proteinExistence type="predicted"/>